<comment type="caution">
    <text evidence="3">The sequence shown here is derived from an EMBL/GenBank/DDBJ whole genome shotgun (WGS) entry which is preliminary data.</text>
</comment>
<evidence type="ECO:0000313" key="3">
    <source>
        <dbReference type="EMBL" id="KAG7309496.1"/>
    </source>
</evidence>
<organism evidence="3 4">
    <name type="scientific">Plutella xylostella</name>
    <name type="common">Diamondback moth</name>
    <name type="synonym">Plutella maculipennis</name>
    <dbReference type="NCBI Taxonomy" id="51655"/>
    <lineage>
        <taxon>Eukaryota</taxon>
        <taxon>Metazoa</taxon>
        <taxon>Ecdysozoa</taxon>
        <taxon>Arthropoda</taxon>
        <taxon>Hexapoda</taxon>
        <taxon>Insecta</taxon>
        <taxon>Pterygota</taxon>
        <taxon>Neoptera</taxon>
        <taxon>Endopterygota</taxon>
        <taxon>Lepidoptera</taxon>
        <taxon>Glossata</taxon>
        <taxon>Ditrysia</taxon>
        <taxon>Yponomeutoidea</taxon>
        <taxon>Plutellidae</taxon>
        <taxon>Plutella</taxon>
    </lineage>
</organism>
<feature type="compositionally biased region" description="Low complexity" evidence="1">
    <location>
        <begin position="20"/>
        <end position="57"/>
    </location>
</feature>
<sequence>MWKLTLACLLAATTQSAASWSSSASSSGSSMSSANSFSSSSSQSSSSNMAPANSLPSRQDDIWEPVRLSLQIYPSSRTQCRQQGDMFFVKLSGVCYVCACFSYHQLLYPKCVECNHCPGCEEFSATYTSTTGYGAA</sequence>
<protein>
    <submittedName>
        <fullName evidence="3">Uncharacterized protein</fullName>
    </submittedName>
</protein>
<accession>A0ABQ7QWS2</accession>
<dbReference type="Proteomes" id="UP000823941">
    <property type="component" value="Chromosome 7"/>
</dbReference>
<dbReference type="EMBL" id="JAHIBW010000007">
    <property type="protein sequence ID" value="KAG7309496.1"/>
    <property type="molecule type" value="Genomic_DNA"/>
</dbReference>
<keyword evidence="2" id="KW-0732">Signal</keyword>
<feature type="chain" id="PRO_5045830960" evidence="2">
    <location>
        <begin position="19"/>
        <end position="136"/>
    </location>
</feature>
<keyword evidence="4" id="KW-1185">Reference proteome</keyword>
<proteinExistence type="predicted"/>
<reference evidence="3 4" key="1">
    <citation type="submission" date="2021-06" db="EMBL/GenBank/DDBJ databases">
        <title>A haploid diamondback moth (Plutella xylostella L.) genome assembly resolves 31 chromosomes and identifies a diamide resistance mutation.</title>
        <authorList>
            <person name="Ward C.M."/>
            <person name="Perry K.D."/>
            <person name="Baker G."/>
            <person name="Powis K."/>
            <person name="Heckel D.G."/>
            <person name="Baxter S.W."/>
        </authorList>
    </citation>
    <scope>NUCLEOTIDE SEQUENCE [LARGE SCALE GENOMIC DNA]</scope>
    <source>
        <strain evidence="3 4">LV</strain>
        <tissue evidence="3">Single pupa</tissue>
    </source>
</reference>
<feature type="region of interest" description="Disordered" evidence="1">
    <location>
        <begin position="20"/>
        <end position="58"/>
    </location>
</feature>
<name>A0ABQ7QWS2_PLUXY</name>
<evidence type="ECO:0000256" key="2">
    <source>
        <dbReference type="SAM" id="SignalP"/>
    </source>
</evidence>
<evidence type="ECO:0000256" key="1">
    <source>
        <dbReference type="SAM" id="MobiDB-lite"/>
    </source>
</evidence>
<evidence type="ECO:0000313" key="4">
    <source>
        <dbReference type="Proteomes" id="UP000823941"/>
    </source>
</evidence>
<feature type="signal peptide" evidence="2">
    <location>
        <begin position="1"/>
        <end position="18"/>
    </location>
</feature>
<gene>
    <name evidence="3" type="ORF">JYU34_005467</name>
</gene>